<name>A0ABZ1F2A2_9ACTN</name>
<feature type="region of interest" description="Disordered" evidence="1">
    <location>
        <begin position="31"/>
        <end position="53"/>
    </location>
</feature>
<reference evidence="2 3" key="1">
    <citation type="submission" date="2022-10" db="EMBL/GenBank/DDBJ databases">
        <title>The complete genomes of actinobacterial strains from the NBC collection.</title>
        <authorList>
            <person name="Joergensen T.S."/>
            <person name="Alvarez Arevalo M."/>
            <person name="Sterndorff E.B."/>
            <person name="Faurdal D."/>
            <person name="Vuksanovic O."/>
            <person name="Mourched A.-S."/>
            <person name="Charusanti P."/>
            <person name="Shaw S."/>
            <person name="Blin K."/>
            <person name="Weber T."/>
        </authorList>
    </citation>
    <scope>NUCLEOTIDE SEQUENCE [LARGE SCALE GENOMIC DNA]</scope>
    <source>
        <strain evidence="2 3">NBC 01792</strain>
    </source>
</reference>
<evidence type="ECO:0000313" key="2">
    <source>
        <dbReference type="EMBL" id="WSB10535.1"/>
    </source>
</evidence>
<accession>A0ABZ1F2A2</accession>
<dbReference type="EMBL" id="CP109083">
    <property type="protein sequence ID" value="WSB10535.1"/>
    <property type="molecule type" value="Genomic_DNA"/>
</dbReference>
<sequence>MNLRLGSGRHGRAVLWGLAFRLVPVANQRAGGIQDPVKDDGRRPRHGALGALEAPEMRAVDQRLASERLLGQPAGLAELA</sequence>
<gene>
    <name evidence="2" type="ORF">OG849_26450</name>
</gene>
<organism evidence="2 3">
    <name type="scientific">Streptomyces cyaneofuscatus</name>
    <dbReference type="NCBI Taxonomy" id="66883"/>
    <lineage>
        <taxon>Bacteria</taxon>
        <taxon>Bacillati</taxon>
        <taxon>Actinomycetota</taxon>
        <taxon>Actinomycetes</taxon>
        <taxon>Kitasatosporales</taxon>
        <taxon>Streptomycetaceae</taxon>
        <taxon>Streptomyces</taxon>
    </lineage>
</organism>
<dbReference type="Proteomes" id="UP001356428">
    <property type="component" value="Chromosome"/>
</dbReference>
<proteinExistence type="predicted"/>
<protein>
    <submittedName>
        <fullName evidence="2">Uncharacterized protein</fullName>
    </submittedName>
</protein>
<evidence type="ECO:0000256" key="1">
    <source>
        <dbReference type="SAM" id="MobiDB-lite"/>
    </source>
</evidence>
<keyword evidence="3" id="KW-1185">Reference proteome</keyword>
<evidence type="ECO:0000313" key="3">
    <source>
        <dbReference type="Proteomes" id="UP001356428"/>
    </source>
</evidence>